<name>A0A7W6WP22_9HYPH</name>
<protein>
    <submittedName>
        <fullName evidence="2">Uncharacterized protein</fullName>
    </submittedName>
</protein>
<feature type="region of interest" description="Disordered" evidence="1">
    <location>
        <begin position="63"/>
        <end position="83"/>
    </location>
</feature>
<dbReference type="EMBL" id="JACIGY010000001">
    <property type="protein sequence ID" value="MBB4409663.1"/>
    <property type="molecule type" value="Genomic_DNA"/>
</dbReference>
<dbReference type="EMBL" id="JACIGW010000001">
    <property type="protein sequence ID" value="MBB4347943.1"/>
    <property type="molecule type" value="Genomic_DNA"/>
</dbReference>
<dbReference type="RefSeq" id="WP_183821966.1">
    <property type="nucleotide sequence ID" value="NZ_JACIGW010000001.1"/>
</dbReference>
<gene>
    <name evidence="3" type="ORF">GGE31_000134</name>
    <name evidence="2" type="ORF">GGE33_001651</name>
    <name evidence="4" type="ORF">GGE35_000132</name>
</gene>
<organism evidence="2 5">
    <name type="scientific">Aliirhizobium cellulosilyticum</name>
    <dbReference type="NCBI Taxonomy" id="393664"/>
    <lineage>
        <taxon>Bacteria</taxon>
        <taxon>Pseudomonadati</taxon>
        <taxon>Pseudomonadota</taxon>
        <taxon>Alphaproteobacteria</taxon>
        <taxon>Hyphomicrobiales</taxon>
        <taxon>Rhizobiaceae</taxon>
        <taxon>Aliirhizobium</taxon>
    </lineage>
</organism>
<evidence type="ECO:0000313" key="7">
    <source>
        <dbReference type="Proteomes" id="UP000576087"/>
    </source>
</evidence>
<accession>A0A7W6WP22</accession>
<evidence type="ECO:0000313" key="3">
    <source>
        <dbReference type="EMBL" id="MBB4409663.1"/>
    </source>
</evidence>
<evidence type="ECO:0000313" key="6">
    <source>
        <dbReference type="Proteomes" id="UP000524535"/>
    </source>
</evidence>
<dbReference type="EMBL" id="JACIHM010000001">
    <property type="protein sequence ID" value="MBB4444350.1"/>
    <property type="molecule type" value="Genomic_DNA"/>
</dbReference>
<reference evidence="5 6" key="1">
    <citation type="submission" date="2020-08" db="EMBL/GenBank/DDBJ databases">
        <title>Genomic Encyclopedia of Type Strains, Phase IV (KMG-V): Genome sequencing to study the core and pangenomes of soil and plant-associated prokaryotes.</title>
        <authorList>
            <person name="Whitman W."/>
        </authorList>
    </citation>
    <scope>NUCLEOTIDE SEQUENCE [LARGE SCALE GENOMIC DNA]</scope>
    <source>
        <strain evidence="3 6">SEMIA 444</strain>
        <strain evidence="2 5">SEMIA 448</strain>
        <strain evidence="4 7">SEMIA 452</strain>
    </source>
</reference>
<sequence length="102" mass="10804">MQAFLIHGQNGQSMTPEQRKQAMVQQLQQQIMGQPAQNVTQGAGQLAAGIGMGLANYGNQPKNQFPSAPVAPSQGAVANPTTPTMGRMNLGNLFNFGNKGFF</sequence>
<evidence type="ECO:0000313" key="4">
    <source>
        <dbReference type="EMBL" id="MBB4444350.1"/>
    </source>
</evidence>
<dbReference type="Proteomes" id="UP000520770">
    <property type="component" value="Unassembled WGS sequence"/>
</dbReference>
<evidence type="ECO:0000256" key="1">
    <source>
        <dbReference type="SAM" id="MobiDB-lite"/>
    </source>
</evidence>
<dbReference type="Proteomes" id="UP000576087">
    <property type="component" value="Unassembled WGS sequence"/>
</dbReference>
<evidence type="ECO:0000313" key="5">
    <source>
        <dbReference type="Proteomes" id="UP000520770"/>
    </source>
</evidence>
<dbReference type="Proteomes" id="UP000524535">
    <property type="component" value="Unassembled WGS sequence"/>
</dbReference>
<dbReference type="AlphaFoldDB" id="A0A7W6WP22"/>
<evidence type="ECO:0000313" key="2">
    <source>
        <dbReference type="EMBL" id="MBB4347943.1"/>
    </source>
</evidence>
<proteinExistence type="predicted"/>
<keyword evidence="6" id="KW-1185">Reference proteome</keyword>
<comment type="caution">
    <text evidence="2">The sequence shown here is derived from an EMBL/GenBank/DDBJ whole genome shotgun (WGS) entry which is preliminary data.</text>
</comment>